<dbReference type="FunFam" id="2.20.25.20:FF:000001">
    <property type="entry name" value="Casein kinase II subunit beta"/>
    <property type="match status" value="1"/>
</dbReference>
<dbReference type="SMART" id="SM01085">
    <property type="entry name" value="CK_II_beta"/>
    <property type="match status" value="1"/>
</dbReference>
<keyword evidence="2" id="KW-0597">Phosphoprotein</keyword>
<dbReference type="Proteomes" id="UP001301958">
    <property type="component" value="Unassembled WGS sequence"/>
</dbReference>
<comment type="similarity">
    <text evidence="1 5">Belongs to the casein kinase 2 subunit beta family.</text>
</comment>
<reference evidence="7" key="2">
    <citation type="submission" date="2023-05" db="EMBL/GenBank/DDBJ databases">
        <authorList>
            <consortium name="Lawrence Berkeley National Laboratory"/>
            <person name="Steindorff A."/>
            <person name="Hensen N."/>
            <person name="Bonometti L."/>
            <person name="Westerberg I."/>
            <person name="Brannstrom I.O."/>
            <person name="Guillou S."/>
            <person name="Cros-Aarteil S."/>
            <person name="Calhoun S."/>
            <person name="Haridas S."/>
            <person name="Kuo A."/>
            <person name="Mondo S."/>
            <person name="Pangilinan J."/>
            <person name="Riley R."/>
            <person name="Labutti K."/>
            <person name="Andreopoulos B."/>
            <person name="Lipzen A."/>
            <person name="Chen C."/>
            <person name="Yanf M."/>
            <person name="Daum C."/>
            <person name="Ng V."/>
            <person name="Clum A."/>
            <person name="Ohm R."/>
            <person name="Martin F."/>
            <person name="Silar P."/>
            <person name="Natvig D."/>
            <person name="Lalanne C."/>
            <person name="Gautier V."/>
            <person name="Ament-Velasquez S.L."/>
            <person name="Kruys A."/>
            <person name="Hutchinson M.I."/>
            <person name="Powell A.J."/>
            <person name="Barry K."/>
            <person name="Miller A.N."/>
            <person name="Grigoriev I.V."/>
            <person name="Debuchy R."/>
            <person name="Gladieux P."/>
            <person name="Thoren M.H."/>
            <person name="Johannesson H."/>
        </authorList>
    </citation>
    <scope>NUCLEOTIDE SEQUENCE</scope>
    <source>
        <strain evidence="7">CBS 990.96</strain>
    </source>
</reference>
<dbReference type="FunFam" id="1.10.1820.10:FF:000003">
    <property type="entry name" value="Casein kinase II subunit beta"/>
    <property type="match status" value="1"/>
</dbReference>
<dbReference type="Pfam" id="PF01214">
    <property type="entry name" value="CK_II_beta"/>
    <property type="match status" value="1"/>
</dbReference>
<dbReference type="PANTHER" id="PTHR11740">
    <property type="entry name" value="CASEIN KINASE II SUBUNIT BETA"/>
    <property type="match status" value="1"/>
</dbReference>
<evidence type="ECO:0000256" key="2">
    <source>
        <dbReference type="ARBA" id="ARBA00022553"/>
    </source>
</evidence>
<keyword evidence="7" id="KW-0418">Kinase</keyword>
<comment type="function">
    <text evidence="3 5">Regulatory subunit of casein kinase II/CK2. As part of the kinase complex regulates the basal catalytic activity of the alpha subunit a constitutively active serine/threonine-protein kinase that phosphorylates a large number of substrates containing acidic residues C-terminal to the phosphorylated serine or threonine.</text>
</comment>
<keyword evidence="7" id="KW-0808">Transferase</keyword>
<proteinExistence type="inferred from homology"/>
<accession>A0AAN6YNS4</accession>
<comment type="caution">
    <text evidence="7">The sequence shown here is derived from an EMBL/GenBank/DDBJ whole genome shotgun (WGS) entry which is preliminary data.</text>
</comment>
<feature type="region of interest" description="Disordered" evidence="6">
    <location>
        <begin position="213"/>
        <end position="250"/>
    </location>
</feature>
<dbReference type="GO" id="GO:0006359">
    <property type="term" value="P:regulation of transcription by RNA polymerase III"/>
    <property type="evidence" value="ECO:0007669"/>
    <property type="project" value="TreeGrafter"/>
</dbReference>
<organism evidence="7 8">
    <name type="scientific">Podospora fimiseda</name>
    <dbReference type="NCBI Taxonomy" id="252190"/>
    <lineage>
        <taxon>Eukaryota</taxon>
        <taxon>Fungi</taxon>
        <taxon>Dikarya</taxon>
        <taxon>Ascomycota</taxon>
        <taxon>Pezizomycotina</taxon>
        <taxon>Sordariomycetes</taxon>
        <taxon>Sordariomycetidae</taxon>
        <taxon>Sordariales</taxon>
        <taxon>Podosporaceae</taxon>
        <taxon>Podospora</taxon>
    </lineage>
</organism>
<dbReference type="InterPro" id="IPR035991">
    <property type="entry name" value="Casein_kinase_II_beta-like"/>
</dbReference>
<name>A0AAN6YNS4_9PEZI</name>
<dbReference type="Gene3D" id="1.10.1820.10">
    <property type="entry name" value="protein kinase ck2 holoenzyme, chain C, domain 1"/>
    <property type="match status" value="1"/>
</dbReference>
<feature type="compositionally biased region" description="Basic and acidic residues" evidence="6">
    <location>
        <begin position="213"/>
        <end position="228"/>
    </location>
</feature>
<evidence type="ECO:0000256" key="6">
    <source>
        <dbReference type="SAM" id="MobiDB-lite"/>
    </source>
</evidence>
<comment type="subunit">
    <text evidence="4">Tetramer composed of two alpha chains, one beta chain and one beta' chain.</text>
</comment>
<reference evidence="7" key="1">
    <citation type="journal article" date="2023" name="Mol. Phylogenet. Evol.">
        <title>Genome-scale phylogeny and comparative genomics of the fungal order Sordariales.</title>
        <authorList>
            <person name="Hensen N."/>
            <person name="Bonometti L."/>
            <person name="Westerberg I."/>
            <person name="Brannstrom I.O."/>
            <person name="Guillou S."/>
            <person name="Cros-Aarteil S."/>
            <person name="Calhoun S."/>
            <person name="Haridas S."/>
            <person name="Kuo A."/>
            <person name="Mondo S."/>
            <person name="Pangilinan J."/>
            <person name="Riley R."/>
            <person name="LaButti K."/>
            <person name="Andreopoulos B."/>
            <person name="Lipzen A."/>
            <person name="Chen C."/>
            <person name="Yan M."/>
            <person name="Daum C."/>
            <person name="Ng V."/>
            <person name="Clum A."/>
            <person name="Steindorff A."/>
            <person name="Ohm R.A."/>
            <person name="Martin F."/>
            <person name="Silar P."/>
            <person name="Natvig D.O."/>
            <person name="Lalanne C."/>
            <person name="Gautier V."/>
            <person name="Ament-Velasquez S.L."/>
            <person name="Kruys A."/>
            <person name="Hutchinson M.I."/>
            <person name="Powell A.J."/>
            <person name="Barry K."/>
            <person name="Miller A.N."/>
            <person name="Grigoriev I.V."/>
            <person name="Debuchy R."/>
            <person name="Gladieux P."/>
            <person name="Hiltunen Thoren M."/>
            <person name="Johannesson H."/>
        </authorList>
    </citation>
    <scope>NUCLEOTIDE SEQUENCE</scope>
    <source>
        <strain evidence="7">CBS 990.96</strain>
    </source>
</reference>
<dbReference type="GO" id="GO:0019887">
    <property type="term" value="F:protein kinase regulator activity"/>
    <property type="evidence" value="ECO:0007669"/>
    <property type="project" value="InterPro"/>
</dbReference>
<gene>
    <name evidence="7" type="ORF">QBC38DRAFT_349994</name>
</gene>
<evidence type="ECO:0000313" key="8">
    <source>
        <dbReference type="Proteomes" id="UP001301958"/>
    </source>
</evidence>
<evidence type="ECO:0000256" key="3">
    <source>
        <dbReference type="ARBA" id="ARBA00045899"/>
    </source>
</evidence>
<feature type="compositionally biased region" description="Acidic residues" evidence="6">
    <location>
        <begin position="229"/>
        <end position="250"/>
    </location>
</feature>
<dbReference type="Gene3D" id="2.20.25.20">
    <property type="match status" value="1"/>
</dbReference>
<evidence type="ECO:0000256" key="4">
    <source>
        <dbReference type="ARBA" id="ARBA00062110"/>
    </source>
</evidence>
<sequence>MDDYVSESDSDYTSYWRDWFISSRGNEYFCEIDEDYLTDRFNLTGLNTEVQYYQYALDLITDVFDLDCDDEMRETIEKSARSLYGLVHARYIVTTRGLAKMLEKYKKGDFGKCPRVMCNSHPLLPMGLSDVPHHKPVKLYCARCEDVYNPKSTRHAQIDGAFFGTSFHNILFQAYPALVPAKSAERYIPRVYGFKVHAAAALVRWQNKERNEMRKRLRKMEVDSGFKDAEDDLEMEEEDEEEDDDNENTA</sequence>
<keyword evidence="8" id="KW-1185">Reference proteome</keyword>
<evidence type="ECO:0000256" key="5">
    <source>
        <dbReference type="RuleBase" id="RU361268"/>
    </source>
</evidence>
<feature type="non-terminal residue" evidence="7">
    <location>
        <position position="250"/>
    </location>
</feature>
<dbReference type="AlphaFoldDB" id="A0AAN6YNS4"/>
<dbReference type="EMBL" id="MU865552">
    <property type="protein sequence ID" value="KAK4221401.1"/>
    <property type="molecule type" value="Genomic_DNA"/>
</dbReference>
<dbReference type="SUPFAM" id="SSF57798">
    <property type="entry name" value="Casein kinase II beta subunit"/>
    <property type="match status" value="1"/>
</dbReference>
<dbReference type="PRINTS" id="PR00472">
    <property type="entry name" value="CASNKINASEII"/>
</dbReference>
<dbReference type="GO" id="GO:0005737">
    <property type="term" value="C:cytoplasm"/>
    <property type="evidence" value="ECO:0007669"/>
    <property type="project" value="TreeGrafter"/>
</dbReference>
<dbReference type="GO" id="GO:0034456">
    <property type="term" value="C:UTP-C complex"/>
    <property type="evidence" value="ECO:0007669"/>
    <property type="project" value="TreeGrafter"/>
</dbReference>
<dbReference type="PROSITE" id="PS01101">
    <property type="entry name" value="CK2_BETA"/>
    <property type="match status" value="1"/>
</dbReference>
<dbReference type="InterPro" id="IPR000704">
    <property type="entry name" value="Casein_kinase_II_reg-sub"/>
</dbReference>
<evidence type="ECO:0000256" key="1">
    <source>
        <dbReference type="ARBA" id="ARBA00006941"/>
    </source>
</evidence>
<dbReference type="InterPro" id="IPR016149">
    <property type="entry name" value="Casein_kin_II_reg-sub_N"/>
</dbReference>
<dbReference type="GO" id="GO:0016301">
    <property type="term" value="F:kinase activity"/>
    <property type="evidence" value="ECO:0007669"/>
    <property type="project" value="UniProtKB-KW"/>
</dbReference>
<dbReference type="PANTHER" id="PTHR11740:SF39">
    <property type="entry name" value="CASEIN KINASE II SUBUNIT BETA"/>
    <property type="match status" value="1"/>
</dbReference>
<protein>
    <recommendedName>
        <fullName evidence="5">Casein kinase II subunit beta</fullName>
        <shortName evidence="5">CK II beta</shortName>
    </recommendedName>
</protein>
<evidence type="ECO:0000313" key="7">
    <source>
        <dbReference type="EMBL" id="KAK4221401.1"/>
    </source>
</evidence>
<comment type="subunit">
    <text evidence="5">Tetramer of two alpha and two beta subunits.</text>
</comment>
<dbReference type="GO" id="GO:0005956">
    <property type="term" value="C:protein kinase CK2 complex"/>
    <property type="evidence" value="ECO:0007669"/>
    <property type="project" value="UniProtKB-UniRule"/>
</dbReference>